<name>A0A915JHX0_ROMCU</name>
<keyword evidence="1" id="KW-1185">Reference proteome</keyword>
<protein>
    <submittedName>
        <fullName evidence="2">Reverse transcriptase domain-containing protein</fullName>
    </submittedName>
</protein>
<reference evidence="2" key="1">
    <citation type="submission" date="2022-11" db="UniProtKB">
        <authorList>
            <consortium name="WormBaseParasite"/>
        </authorList>
    </citation>
    <scope>IDENTIFICATION</scope>
</reference>
<organism evidence="1 2">
    <name type="scientific">Romanomermis culicivorax</name>
    <name type="common">Nematode worm</name>
    <dbReference type="NCBI Taxonomy" id="13658"/>
    <lineage>
        <taxon>Eukaryota</taxon>
        <taxon>Metazoa</taxon>
        <taxon>Ecdysozoa</taxon>
        <taxon>Nematoda</taxon>
        <taxon>Enoplea</taxon>
        <taxon>Dorylaimia</taxon>
        <taxon>Mermithida</taxon>
        <taxon>Mermithoidea</taxon>
        <taxon>Mermithidae</taxon>
        <taxon>Romanomermis</taxon>
    </lineage>
</organism>
<dbReference type="AlphaFoldDB" id="A0A915JHX0"/>
<dbReference type="Proteomes" id="UP000887565">
    <property type="component" value="Unplaced"/>
</dbReference>
<dbReference type="WBParaSite" id="nRc.2.0.1.t25687-RA">
    <property type="protein sequence ID" value="nRc.2.0.1.t25687-RA"/>
    <property type="gene ID" value="nRc.2.0.1.g25687"/>
</dbReference>
<accession>A0A915JHX0</accession>
<evidence type="ECO:0000313" key="1">
    <source>
        <dbReference type="Proteomes" id="UP000887565"/>
    </source>
</evidence>
<evidence type="ECO:0000313" key="2">
    <source>
        <dbReference type="WBParaSite" id="nRc.2.0.1.t25687-RA"/>
    </source>
</evidence>
<sequence>MDEKLDSWHKNGERWADFENLCCEFTTKIAELSKQKDRKSNAPPRWKRAPAAVDFKKEASKIQKLYAATKKKAIKRIQCPIDVSGIANHIEKVFSKQAFDQEKCYSNFPMYDSWPNDLMKNFSNPFCEQDVKYVLHRAPNSAPGSDYIKYSDFKALDKDGARFKKHNLSMMWPDMANAFGSISHELILPMLNKLGFPSFFNDIVGDFYLDSKTSFQINNKESREEFCGTLRPNLASMVIKNSMKLL</sequence>
<proteinExistence type="predicted"/>